<evidence type="ECO:0000313" key="2">
    <source>
        <dbReference type="Proteomes" id="UP000827754"/>
    </source>
</evidence>
<dbReference type="EMBL" id="MZ443778">
    <property type="protein sequence ID" value="UAW53289.1"/>
    <property type="molecule type" value="Genomic_DNA"/>
</dbReference>
<sequence>MHEITLPSGTVVSVSAANKTQIANAEILFGKNAKLIVKKIDELVKIKELDTAKLSAVLDLLNDAAATTALAKKAAGKNLVTAMKNLYKARTLVATINGLRAIKIKATDPNKVVAKPRAGKPQAPVTTVGTFSPAYSSLIRSDARDYAPDFIRAVEPVAGAGKFLYASGKQFSFQYKKLEVAVVMQQKGWLMTFVGDHLKKVKKVQIHLGELRSIKNVIKLLATKDATDAEIATAAKKGERTAAELRMPSTSNTSSANGYDFLYDALMKGGDGENVRAMFKAMQLPAPKRSVTATVANMGGDEDCILVMGTGSKTGVVFGPTASMTGSIKQARGRGKFTVAKYDSSAGAPSDLPKSAFEQLGTFSDYQSAYQVFRAIVSTL</sequence>
<evidence type="ECO:0000313" key="1">
    <source>
        <dbReference type="EMBL" id="UAW53289.1"/>
    </source>
</evidence>
<accession>A0AAE8XM02</accession>
<protein>
    <submittedName>
        <fullName evidence="1">Uncharacterized protein</fullName>
    </submittedName>
</protein>
<dbReference type="Proteomes" id="UP000827754">
    <property type="component" value="Segment"/>
</dbReference>
<name>A0AAE8XM02_9CAUD</name>
<reference evidence="1 2" key="1">
    <citation type="submission" date="2021-06" db="EMBL/GenBank/DDBJ databases">
        <title>Complete genome sequence of Erwinia phage pEa_SNUABM_30.</title>
        <authorList>
            <person name="Kim S.G."/>
            <person name="Park S.C."/>
        </authorList>
    </citation>
    <scope>NUCLEOTIDE SEQUENCE [LARGE SCALE GENOMIC DNA]</scope>
</reference>
<gene>
    <name evidence="1" type="ORF">pEaSNUABM30_00171</name>
</gene>
<organism evidence="1 2">
    <name type="scientific">Erwinia phage pEa_SNUABM_30</name>
    <dbReference type="NCBI Taxonomy" id="2869553"/>
    <lineage>
        <taxon>Viruses</taxon>
        <taxon>Duplodnaviria</taxon>
        <taxon>Heunggongvirae</taxon>
        <taxon>Uroviricota</taxon>
        <taxon>Caudoviricetes</taxon>
        <taxon>Alexandravirus</taxon>
        <taxon>Alexandravirus SNUABM30</taxon>
    </lineage>
</organism>
<proteinExistence type="predicted"/>
<keyword evidence="2" id="KW-1185">Reference proteome</keyword>